<evidence type="ECO:0000259" key="6">
    <source>
        <dbReference type="PROSITE" id="PS50901"/>
    </source>
</evidence>
<evidence type="ECO:0000256" key="1">
    <source>
        <dbReference type="ARBA" id="ARBA00022741"/>
    </source>
</evidence>
<keyword evidence="1 3" id="KW-0547">Nucleotide-binding</keyword>
<accession>A0ABR8JTF9</accession>
<reference evidence="7 8" key="1">
    <citation type="submission" date="2020-09" db="EMBL/GenBank/DDBJ databases">
        <authorList>
            <person name="Kim M.K."/>
        </authorList>
    </citation>
    <scope>NUCLEOTIDE SEQUENCE [LARGE SCALE GENOMIC DNA]</scope>
    <source>
        <strain evidence="7 8">BT189</strain>
    </source>
</reference>
<feature type="domain" description="FtsK" evidence="6">
    <location>
        <begin position="1530"/>
        <end position="1723"/>
    </location>
</feature>
<evidence type="ECO:0000256" key="2">
    <source>
        <dbReference type="ARBA" id="ARBA00022840"/>
    </source>
</evidence>
<keyword evidence="2 3" id="KW-0067">ATP-binding</keyword>
<organism evidence="7 8">
    <name type="scientific">Hymenobacter armeniacus</name>
    <dbReference type="NCBI Taxonomy" id="2771358"/>
    <lineage>
        <taxon>Bacteria</taxon>
        <taxon>Pseudomonadati</taxon>
        <taxon>Bacteroidota</taxon>
        <taxon>Cytophagia</taxon>
        <taxon>Cytophagales</taxon>
        <taxon>Hymenobacteraceae</taxon>
        <taxon>Hymenobacter</taxon>
    </lineage>
</organism>
<dbReference type="SUPFAM" id="SSF52540">
    <property type="entry name" value="P-loop containing nucleoside triphosphate hydrolases"/>
    <property type="match status" value="1"/>
</dbReference>
<dbReference type="PANTHER" id="PTHR22683">
    <property type="entry name" value="SPORULATION PROTEIN RELATED"/>
    <property type="match status" value="1"/>
</dbReference>
<proteinExistence type="predicted"/>
<protein>
    <submittedName>
        <fullName evidence="7">DNA translocase FtsK</fullName>
    </submittedName>
</protein>
<evidence type="ECO:0000313" key="7">
    <source>
        <dbReference type="EMBL" id="MBD2722218.1"/>
    </source>
</evidence>
<dbReference type="Gene3D" id="3.40.50.300">
    <property type="entry name" value="P-loop containing nucleotide triphosphate hydrolases"/>
    <property type="match status" value="1"/>
</dbReference>
<name>A0ABR8JTF9_9BACT</name>
<dbReference type="InterPro" id="IPR050206">
    <property type="entry name" value="FtsK/SpoIIIE/SftA"/>
</dbReference>
<dbReference type="InterPro" id="IPR027417">
    <property type="entry name" value="P-loop_NTPase"/>
</dbReference>
<feature type="binding site" evidence="3">
    <location>
        <begin position="1548"/>
        <end position="1555"/>
    </location>
    <ligand>
        <name>ATP</name>
        <dbReference type="ChEBI" id="CHEBI:30616"/>
    </ligand>
</feature>
<feature type="coiled-coil region" evidence="4">
    <location>
        <begin position="1602"/>
        <end position="1629"/>
    </location>
</feature>
<evidence type="ECO:0000256" key="4">
    <source>
        <dbReference type="SAM" id="Coils"/>
    </source>
</evidence>
<keyword evidence="4" id="KW-0175">Coiled coil</keyword>
<dbReference type="Proteomes" id="UP000606003">
    <property type="component" value="Unassembled WGS sequence"/>
</dbReference>
<dbReference type="PROSITE" id="PS50901">
    <property type="entry name" value="FTSK"/>
    <property type="match status" value="1"/>
</dbReference>
<keyword evidence="8" id="KW-1185">Reference proteome</keyword>
<dbReference type="RefSeq" id="WP_190923530.1">
    <property type="nucleotide sequence ID" value="NZ_JACXAC010000003.1"/>
</dbReference>
<dbReference type="CDD" id="cd01127">
    <property type="entry name" value="TrwB_TraG_TraD_VirD4"/>
    <property type="match status" value="1"/>
</dbReference>
<evidence type="ECO:0000256" key="3">
    <source>
        <dbReference type="PROSITE-ProRule" id="PRU00289"/>
    </source>
</evidence>
<evidence type="ECO:0000256" key="5">
    <source>
        <dbReference type="SAM" id="MobiDB-lite"/>
    </source>
</evidence>
<dbReference type="Pfam" id="PF01580">
    <property type="entry name" value="FtsK_SpoIIIE"/>
    <property type="match status" value="1"/>
</dbReference>
<sequence length="1775" mass="199033">METSTLVIAPTEGADLTAATLIGQVVALYLGSRIREYESESGTARFLLDQLKGEQMAATARAILDDAFLAKQVHIQLPKGELSFYAAAYGLPDKILTNHRATYLRNADCALPALLIANTGDDEAQSLNLIEPIGTQILLLRSDLWVKVAGQGLKLPSEQLKLWGFILKGLMELSIRSLPQVAEYVLRTRREIQQGSFFFYALGAALPALSMPRDTELFSQVQEKHHPLLKRWKDLFLESYKKRAPFLRKQTPNQTLLTGANLRTSFNKVKENISPDNHAAIEAFIASDGQWNAASRQLAECEWNDIKQLFDGLKREKLNLGEQTIHFFKEREPDLLTNDERDYLKYLSKRSTVTPNEDDRAFYEQHRHQISEEKTLKAAWDKFAFGKPQECEDFLTGLALCMERLSVEDYSINRRLKIRCDTKTPLLLKRINADAALYFATRYQGLRQVFGSQVEWEVGELFNIPQLLEEWKKQPKYSRNRSEAKAALQLKFTIELHMDTLVEGKAIGSNPVLTQLLWTFTPNKVTREFATDWGRLEALKSPMVLSTVRREAISAKGRFQSVNLSDVRTLTPAFGQNRGSFIGTYKPVNNLATLWESNLVQARAEDLVSEPVEKEIKALWTEFKQTYKAAIDGFRKEGLACPAFLTQADAYAKLLTAICQKAVGDRNRNLLLVPLLRIGSVAIEGEAAAEIITPWHPLRMVAMVIKAQRVRDLVKAYLNDPEVRFGDAGRLYFKDLRDELGHPFYPEVVLGRYESQPELLSLSDTIGDYTLHESPVANDVETSDNPTESAKRVAELVERYLALQPHESANLSVVLYNCDSARLPQAVVDRIGAAHEDEEDVRCQIVLRHNDPSKLHPLYERIMEASDSDPDAYSASEATRDFMARLRIGISADQAPPPNEKDGPPNDIVFLQDVIARHATVEWYKENAQPVALKELVPSQWSRRRPSPIGDMKSVVYLCSPAQSSQGWAFLTAITSFIKGNWDGDTQQRLLPARQLNFQDERMQEIFTQTHNLGNWVVNYDELLDRRQLIDRKVRVIRYKQSATQGRNLIVSSTASLGLLHSMVQRRISSLQLAMDPSAQKQLADRFIQEANVISGDIVLRAARRGRSASELMGVVLSSYLIRNEMQAFNNGQKANYGWYFLDDYAEWLGQREEQLADILMLSPSTGPNGELRLSIVVSEAKFIERGSLPANASKSRNQLRDTLRRIHDALFSTPERLDRGLWLARLSDLILDGVHFSAGANINLADWRMAIRKGECYISLRGYSHVFVSGTEEDPLDADFSVIGDVEEAYQEVFSFDQVRKLVTTYAANEDSMPVRLEKGEAQIWQSQTFVKAVGCIKPGEEAKVFATREEVGQSTAKGPVKPAVKPTTEPAPPDKEPDVLVPPPAETSAHWAYPGIQKLMPQHQAEQTANPAEMEWLASVAQRTKAALQGFNLNARLLTQKLTPNAALLTFQGSANLTVDQALRRQSEFKTTYGLSVVSVRPEAGAISLAIERPNRQVVRLEDIWGRWIPDSVNGNQTLPIAIREDNGEILFLSPQTNAPHTLIAGSTGSGKSVLVQNIILSIAATNTPDQAQMIIIDPKQGVDYFALEPLPHVKGGAIIVEQEAALEELNQLVEEMESRYRRFREARVPSLSRYNARVAPEQRLPVIWLVHDEFADWMQIDEYKQAVTAIVARLGVKARAAGIYLVFAAQRPDANVMPMQLRANLGNRLILRVDSEGTSEIALGLKGAERLLGKGHLLAKLEGEPDLVFGQVPFIPDTVIEELVSIMIPATV</sequence>
<evidence type="ECO:0000313" key="8">
    <source>
        <dbReference type="Proteomes" id="UP000606003"/>
    </source>
</evidence>
<dbReference type="EMBL" id="JACXAC010000003">
    <property type="protein sequence ID" value="MBD2722218.1"/>
    <property type="molecule type" value="Genomic_DNA"/>
</dbReference>
<dbReference type="InterPro" id="IPR002543">
    <property type="entry name" value="FtsK_dom"/>
</dbReference>
<gene>
    <name evidence="7" type="ORF">IC234_08770</name>
</gene>
<dbReference type="PANTHER" id="PTHR22683:SF41">
    <property type="entry name" value="DNA TRANSLOCASE FTSK"/>
    <property type="match status" value="1"/>
</dbReference>
<comment type="caution">
    <text evidence="7">The sequence shown here is derived from an EMBL/GenBank/DDBJ whole genome shotgun (WGS) entry which is preliminary data.</text>
</comment>
<feature type="region of interest" description="Disordered" evidence="5">
    <location>
        <begin position="1350"/>
        <end position="1380"/>
    </location>
</feature>